<dbReference type="GO" id="GO:0003677">
    <property type="term" value="F:DNA binding"/>
    <property type="evidence" value="ECO:0007669"/>
    <property type="project" value="UniProtKB-UniRule"/>
</dbReference>
<dbReference type="EMBL" id="JAJBZG010000005">
    <property type="protein sequence ID" value="MCB7481687.1"/>
    <property type="molecule type" value="Genomic_DNA"/>
</dbReference>
<reference evidence="4" key="1">
    <citation type="submission" date="2021-10" db="EMBL/GenBank/DDBJ databases">
        <title>Gramella sp. ASW11-100T, isolated from marine sediment.</title>
        <authorList>
            <person name="Xia C."/>
        </authorList>
    </citation>
    <scope>NUCLEOTIDE SEQUENCE</scope>
    <source>
        <strain evidence="4">ASW11-100</strain>
    </source>
</reference>
<dbReference type="AlphaFoldDB" id="A0A9X1RY96"/>
<dbReference type="InterPro" id="IPR009057">
    <property type="entry name" value="Homeodomain-like_sf"/>
</dbReference>
<accession>A0A9X1RY96</accession>
<evidence type="ECO:0000259" key="3">
    <source>
        <dbReference type="PROSITE" id="PS50977"/>
    </source>
</evidence>
<evidence type="ECO:0000256" key="2">
    <source>
        <dbReference type="PROSITE-ProRule" id="PRU00335"/>
    </source>
</evidence>
<dbReference type="InterPro" id="IPR001647">
    <property type="entry name" value="HTH_TetR"/>
</dbReference>
<comment type="caution">
    <text evidence="4">The sequence shown here is derived from an EMBL/GenBank/DDBJ whole genome shotgun (WGS) entry which is preliminary data.</text>
</comment>
<keyword evidence="1 2" id="KW-0238">DNA-binding</keyword>
<keyword evidence="5" id="KW-1185">Reference proteome</keyword>
<protein>
    <submittedName>
        <fullName evidence="4">TetR/AcrR family transcriptional regulator</fullName>
    </submittedName>
</protein>
<feature type="DNA-binding region" description="H-T-H motif" evidence="2">
    <location>
        <begin position="22"/>
        <end position="41"/>
    </location>
</feature>
<dbReference type="SUPFAM" id="SSF46689">
    <property type="entry name" value="Homeodomain-like"/>
    <property type="match status" value="1"/>
</dbReference>
<dbReference type="Gene3D" id="1.10.357.10">
    <property type="entry name" value="Tetracycline Repressor, domain 2"/>
    <property type="match status" value="1"/>
</dbReference>
<dbReference type="PANTHER" id="PTHR30328:SF54">
    <property type="entry name" value="HTH-TYPE TRANSCRIPTIONAL REPRESSOR SCO4008"/>
    <property type="match status" value="1"/>
</dbReference>
<dbReference type="Proteomes" id="UP001139414">
    <property type="component" value="Unassembled WGS sequence"/>
</dbReference>
<evidence type="ECO:0000313" key="4">
    <source>
        <dbReference type="EMBL" id="MCB7481687.1"/>
    </source>
</evidence>
<name>A0A9X1RY96_9FLAO</name>
<feature type="domain" description="HTH tetR-type" evidence="3">
    <location>
        <begin position="1"/>
        <end position="59"/>
    </location>
</feature>
<evidence type="ECO:0000313" key="5">
    <source>
        <dbReference type="Proteomes" id="UP001139414"/>
    </source>
</evidence>
<evidence type="ECO:0000256" key="1">
    <source>
        <dbReference type="ARBA" id="ARBA00023125"/>
    </source>
</evidence>
<organism evidence="4 5">
    <name type="scientific">Christiangramia sediminis</name>
    <dbReference type="NCBI Taxonomy" id="2881336"/>
    <lineage>
        <taxon>Bacteria</taxon>
        <taxon>Pseudomonadati</taxon>
        <taxon>Bacteroidota</taxon>
        <taxon>Flavobacteriia</taxon>
        <taxon>Flavobacteriales</taxon>
        <taxon>Flavobacteriaceae</taxon>
        <taxon>Christiangramia</taxon>
    </lineage>
</organism>
<dbReference type="PRINTS" id="PR00455">
    <property type="entry name" value="HTHTETR"/>
</dbReference>
<sequence length="200" mass="23391">MQEKILNTATEMFLYYGFKSVTMDDIADKLGISKKTIYAHYSTKNKLVQATGSHLLQTISEGIDEVRAKNLNPVIENFEIKRFVNQHLKGEKTSPHFQLKKYYPKIFNKLIEEQFNVLEDCVGENISRGIELGYYRKQINVPFVCRIHFVGMMGIKDKEMFPLEEFSEQDLTEEFLNYHLRAICTQKGIKTLEEYLSNEK</sequence>
<dbReference type="InterPro" id="IPR050109">
    <property type="entry name" value="HTH-type_TetR-like_transc_reg"/>
</dbReference>
<dbReference type="PANTHER" id="PTHR30328">
    <property type="entry name" value="TRANSCRIPTIONAL REPRESSOR"/>
    <property type="match status" value="1"/>
</dbReference>
<dbReference type="Pfam" id="PF00440">
    <property type="entry name" value="TetR_N"/>
    <property type="match status" value="1"/>
</dbReference>
<gene>
    <name evidence="4" type="ORF">LGQ90_10485</name>
</gene>
<proteinExistence type="predicted"/>
<dbReference type="PROSITE" id="PS50977">
    <property type="entry name" value="HTH_TETR_2"/>
    <property type="match status" value="1"/>
</dbReference>
<dbReference type="RefSeq" id="WP_229340884.1">
    <property type="nucleotide sequence ID" value="NZ_JAJBZG010000005.1"/>
</dbReference>